<dbReference type="AlphaFoldDB" id="A0A7C8M6Y3"/>
<reference evidence="1 2" key="1">
    <citation type="submission" date="2020-01" db="EMBL/GenBank/DDBJ databases">
        <authorList>
            <consortium name="DOE Joint Genome Institute"/>
            <person name="Haridas S."/>
            <person name="Albert R."/>
            <person name="Binder M."/>
            <person name="Bloem J."/>
            <person name="Labutti K."/>
            <person name="Salamov A."/>
            <person name="Andreopoulos B."/>
            <person name="Baker S.E."/>
            <person name="Barry K."/>
            <person name="Bills G."/>
            <person name="Bluhm B.H."/>
            <person name="Cannon C."/>
            <person name="Castanera R."/>
            <person name="Culley D.E."/>
            <person name="Daum C."/>
            <person name="Ezra D."/>
            <person name="Gonzalez J.B."/>
            <person name="Henrissat B."/>
            <person name="Kuo A."/>
            <person name="Liang C."/>
            <person name="Lipzen A."/>
            <person name="Lutzoni F."/>
            <person name="Magnuson J."/>
            <person name="Mondo S."/>
            <person name="Nolan M."/>
            <person name="Ohm R."/>
            <person name="Pangilinan J."/>
            <person name="Park H.-J.H."/>
            <person name="Ramirez L."/>
            <person name="Alfaro M."/>
            <person name="Sun H."/>
            <person name="Tritt A."/>
            <person name="Yoshinaga Y."/>
            <person name="Zwiers L.-H.L."/>
            <person name="Turgeon B.G."/>
            <person name="Goodwin S.B."/>
            <person name="Spatafora J.W."/>
            <person name="Crous P.W."/>
            <person name="Grigoriev I.V."/>
        </authorList>
    </citation>
    <scope>NUCLEOTIDE SEQUENCE [LARGE SCALE GENOMIC DNA]</scope>
    <source>
        <strain evidence="1 2">CBS 611.86</strain>
    </source>
</reference>
<dbReference type="Proteomes" id="UP000481861">
    <property type="component" value="Unassembled WGS sequence"/>
</dbReference>
<comment type="caution">
    <text evidence="1">The sequence shown here is derived from an EMBL/GenBank/DDBJ whole genome shotgun (WGS) entry which is preliminary data.</text>
</comment>
<organism evidence="1 2">
    <name type="scientific">Massariosphaeria phaeospora</name>
    <dbReference type="NCBI Taxonomy" id="100035"/>
    <lineage>
        <taxon>Eukaryota</taxon>
        <taxon>Fungi</taxon>
        <taxon>Dikarya</taxon>
        <taxon>Ascomycota</taxon>
        <taxon>Pezizomycotina</taxon>
        <taxon>Dothideomycetes</taxon>
        <taxon>Pleosporomycetidae</taxon>
        <taxon>Pleosporales</taxon>
        <taxon>Pleosporales incertae sedis</taxon>
        <taxon>Massariosphaeria</taxon>
    </lineage>
</organism>
<name>A0A7C8M6Y3_9PLEO</name>
<gene>
    <name evidence="1" type="ORF">BDV95DRAFT_609355</name>
</gene>
<accession>A0A7C8M6Y3</accession>
<evidence type="ECO:0008006" key="3">
    <source>
        <dbReference type="Google" id="ProtNLM"/>
    </source>
</evidence>
<dbReference type="OrthoDB" id="3672650at2759"/>
<dbReference type="EMBL" id="JAADJZ010000017">
    <property type="protein sequence ID" value="KAF2869115.1"/>
    <property type="molecule type" value="Genomic_DNA"/>
</dbReference>
<protein>
    <recommendedName>
        <fullName evidence="3">F-box domain-containing protein</fullName>
    </recommendedName>
</protein>
<evidence type="ECO:0000313" key="1">
    <source>
        <dbReference type="EMBL" id="KAF2869115.1"/>
    </source>
</evidence>
<proteinExistence type="predicted"/>
<evidence type="ECO:0000313" key="2">
    <source>
        <dbReference type="Proteomes" id="UP000481861"/>
    </source>
</evidence>
<sequence>MAAKSKHKSSQEDYSLHRQSLLLRDLEVLLQLNPRALSSNLLAIPKKVREQILGHVVRCESRPELHTCLWGADMVHEPWRHDIFGYAPSVPTTDRIQPGLLLINRQIRNELLEIYFRRSNLTLHAELRNTRENNWHFDYSPHVLKLPMLKHVRNVRFYVESFYVISKNEEISDQVHITNKLVQAVDTLLAPLQEVENIELVILFFWTYRSGKVYSLSMKDLFALEDVFKQHAEQRWLQMLHSNNTVTFPSHSAGVGYKLSSELKGTEQSGGMEIYIAQDLENATQSRRKSNLDFYGNYGISDPLPQPSYQHGAMI</sequence>
<keyword evidence="2" id="KW-1185">Reference proteome</keyword>